<dbReference type="Pfam" id="PF00126">
    <property type="entry name" value="HTH_1"/>
    <property type="match status" value="1"/>
</dbReference>
<reference evidence="6 7" key="1">
    <citation type="submission" date="2016-03" db="EMBL/GenBank/DDBJ databases">
        <title>Draft Genome Assembly of Pseudomonas putida strain CBF10-2.</title>
        <authorList>
            <person name="Iyer R.S."/>
            <person name="Damania A."/>
        </authorList>
    </citation>
    <scope>NUCLEOTIDE SEQUENCE [LARGE SCALE GENOMIC DNA]</scope>
    <source>
        <strain evidence="6 7">CBF10-2</strain>
    </source>
</reference>
<dbReference type="SUPFAM" id="SSF53850">
    <property type="entry name" value="Periplasmic binding protein-like II"/>
    <property type="match status" value="1"/>
</dbReference>
<name>A0A177SR05_PSEPU</name>
<dbReference type="Pfam" id="PF03466">
    <property type="entry name" value="LysR_substrate"/>
    <property type="match status" value="1"/>
</dbReference>
<evidence type="ECO:0000313" key="6">
    <source>
        <dbReference type="EMBL" id="OAI93402.1"/>
    </source>
</evidence>
<comment type="similarity">
    <text evidence="1">Belongs to the LysR transcriptional regulatory family.</text>
</comment>
<dbReference type="PANTHER" id="PTHR30537:SF72">
    <property type="entry name" value="LYSR FAMILY TRANSCRIPTIONAL REGULATOR"/>
    <property type="match status" value="1"/>
</dbReference>
<dbReference type="InterPro" id="IPR036390">
    <property type="entry name" value="WH_DNA-bd_sf"/>
</dbReference>
<evidence type="ECO:0000259" key="5">
    <source>
        <dbReference type="PROSITE" id="PS50931"/>
    </source>
</evidence>
<dbReference type="SUPFAM" id="SSF46785">
    <property type="entry name" value="Winged helix' DNA-binding domain"/>
    <property type="match status" value="1"/>
</dbReference>
<organism evidence="6 7">
    <name type="scientific">Pseudomonas putida</name>
    <name type="common">Arthrobacter siderocapsulatus</name>
    <dbReference type="NCBI Taxonomy" id="303"/>
    <lineage>
        <taxon>Bacteria</taxon>
        <taxon>Pseudomonadati</taxon>
        <taxon>Pseudomonadota</taxon>
        <taxon>Gammaproteobacteria</taxon>
        <taxon>Pseudomonadales</taxon>
        <taxon>Pseudomonadaceae</taxon>
        <taxon>Pseudomonas</taxon>
    </lineage>
</organism>
<gene>
    <name evidence="6" type="ORF">AYO28_13425</name>
</gene>
<dbReference type="Gene3D" id="1.10.10.10">
    <property type="entry name" value="Winged helix-like DNA-binding domain superfamily/Winged helix DNA-binding domain"/>
    <property type="match status" value="1"/>
</dbReference>
<accession>A0A177SR05</accession>
<dbReference type="GO" id="GO:0043565">
    <property type="term" value="F:sequence-specific DNA binding"/>
    <property type="evidence" value="ECO:0007669"/>
    <property type="project" value="TreeGrafter"/>
</dbReference>
<dbReference type="AlphaFoldDB" id="A0A177SR05"/>
<dbReference type="InterPro" id="IPR058163">
    <property type="entry name" value="LysR-type_TF_proteobact-type"/>
</dbReference>
<evidence type="ECO:0000256" key="3">
    <source>
        <dbReference type="ARBA" id="ARBA00023125"/>
    </source>
</evidence>
<dbReference type="PANTHER" id="PTHR30537">
    <property type="entry name" value="HTH-TYPE TRANSCRIPTIONAL REGULATOR"/>
    <property type="match status" value="1"/>
</dbReference>
<dbReference type="GO" id="GO:0006351">
    <property type="term" value="P:DNA-templated transcription"/>
    <property type="evidence" value="ECO:0007669"/>
    <property type="project" value="TreeGrafter"/>
</dbReference>
<evidence type="ECO:0000313" key="7">
    <source>
        <dbReference type="Proteomes" id="UP000077752"/>
    </source>
</evidence>
<dbReference type="InterPro" id="IPR005119">
    <property type="entry name" value="LysR_subst-bd"/>
</dbReference>
<comment type="caution">
    <text evidence="6">The sequence shown here is derived from an EMBL/GenBank/DDBJ whole genome shotgun (WGS) entry which is preliminary data.</text>
</comment>
<keyword evidence="2" id="KW-0805">Transcription regulation</keyword>
<evidence type="ECO:0000256" key="1">
    <source>
        <dbReference type="ARBA" id="ARBA00009437"/>
    </source>
</evidence>
<dbReference type="PROSITE" id="PS50931">
    <property type="entry name" value="HTH_LYSR"/>
    <property type="match status" value="1"/>
</dbReference>
<keyword evidence="4" id="KW-0804">Transcription</keyword>
<sequence>MDRIQAMQVFVRVAEAGSFIQAAQTLSLPASTVTSSVKNLEKYLQVRLLNRTTRRVSLTPEGAQYLAQCREILELIEHTETSLTDSVKRPQGRLRVDMPGGIAHFIVMPNLQDFYRRYPDIYLMIGVNDRQVDLVQEGVDCVIRTGELDDSTLVARPLGRFRWVTCASAAYLEENGIPQTPQDLSHHRSIHYFSSRARRVGELHFARGSEKISVAVNGTAAVNETGLYIKLCLEGFGLVQLAENVVCEHLREGRLVEVLADWQPASVPVHLLYPHQRFLSPAVSAFADWIAGLVRDRDPARGQCLPG</sequence>
<feature type="domain" description="HTH lysR-type" evidence="5">
    <location>
        <begin position="1"/>
        <end position="59"/>
    </location>
</feature>
<evidence type="ECO:0000256" key="2">
    <source>
        <dbReference type="ARBA" id="ARBA00023015"/>
    </source>
</evidence>
<evidence type="ECO:0000256" key="4">
    <source>
        <dbReference type="ARBA" id="ARBA00023163"/>
    </source>
</evidence>
<dbReference type="CDD" id="cd08472">
    <property type="entry name" value="PBP2_CrgA_like_3"/>
    <property type="match status" value="1"/>
</dbReference>
<dbReference type="EMBL" id="LUCV01000011">
    <property type="protein sequence ID" value="OAI93402.1"/>
    <property type="molecule type" value="Genomic_DNA"/>
</dbReference>
<dbReference type="InterPro" id="IPR000847">
    <property type="entry name" value="LysR_HTH_N"/>
</dbReference>
<proteinExistence type="inferred from homology"/>
<dbReference type="FunFam" id="1.10.10.10:FF:000001">
    <property type="entry name" value="LysR family transcriptional regulator"/>
    <property type="match status" value="1"/>
</dbReference>
<dbReference type="InterPro" id="IPR036388">
    <property type="entry name" value="WH-like_DNA-bd_sf"/>
</dbReference>
<dbReference type="Proteomes" id="UP000077752">
    <property type="component" value="Unassembled WGS sequence"/>
</dbReference>
<dbReference type="FunFam" id="3.40.190.290:FF:000001">
    <property type="entry name" value="Transcriptional regulator, LysR family"/>
    <property type="match status" value="1"/>
</dbReference>
<keyword evidence="3" id="KW-0238">DNA-binding</keyword>
<dbReference type="RefSeq" id="WP_064302249.1">
    <property type="nucleotide sequence ID" value="NZ_LUCV01000011.1"/>
</dbReference>
<dbReference type="Gene3D" id="3.40.190.290">
    <property type="match status" value="1"/>
</dbReference>
<dbReference type="GO" id="GO:0003700">
    <property type="term" value="F:DNA-binding transcription factor activity"/>
    <property type="evidence" value="ECO:0007669"/>
    <property type="project" value="InterPro"/>
</dbReference>
<protein>
    <submittedName>
        <fullName evidence="6">Transcriptional regulator</fullName>
    </submittedName>
</protein>